<keyword evidence="3" id="KW-1185">Reference proteome</keyword>
<dbReference type="GO" id="GO:0001100">
    <property type="term" value="P:negative regulation of exit from mitosis"/>
    <property type="evidence" value="ECO:0007669"/>
    <property type="project" value="InterPro"/>
</dbReference>
<feature type="region of interest" description="Disordered" evidence="1">
    <location>
        <begin position="451"/>
        <end position="519"/>
    </location>
</feature>
<gene>
    <name evidence="2" type="ORF">BD410DRAFT_893568</name>
</gene>
<accession>A0A4Y7QND7</accession>
<dbReference type="PANTHER" id="PTHR35140:SF1">
    <property type="entry name" value="MITOTIC CHECK POINT PROTEIN BFA1"/>
    <property type="match status" value="1"/>
</dbReference>
<evidence type="ECO:0000256" key="1">
    <source>
        <dbReference type="SAM" id="MobiDB-lite"/>
    </source>
</evidence>
<feature type="compositionally biased region" description="Polar residues" evidence="1">
    <location>
        <begin position="322"/>
        <end position="331"/>
    </location>
</feature>
<evidence type="ECO:0008006" key="4">
    <source>
        <dbReference type="Google" id="ProtNLM"/>
    </source>
</evidence>
<feature type="compositionally biased region" description="Low complexity" evidence="1">
    <location>
        <begin position="769"/>
        <end position="783"/>
    </location>
</feature>
<feature type="compositionally biased region" description="Basic and acidic residues" evidence="1">
    <location>
        <begin position="612"/>
        <end position="624"/>
    </location>
</feature>
<feature type="compositionally biased region" description="Polar residues" evidence="1">
    <location>
        <begin position="64"/>
        <end position="73"/>
    </location>
</feature>
<feature type="region of interest" description="Disordered" evidence="1">
    <location>
        <begin position="287"/>
        <end position="424"/>
    </location>
</feature>
<feature type="region of interest" description="Disordered" evidence="1">
    <location>
        <begin position="748"/>
        <end position="803"/>
    </location>
</feature>
<proteinExistence type="predicted"/>
<feature type="compositionally biased region" description="Low complexity" evidence="1">
    <location>
        <begin position="186"/>
        <end position="198"/>
    </location>
</feature>
<feature type="compositionally biased region" description="Acidic residues" evidence="1">
    <location>
        <begin position="38"/>
        <end position="49"/>
    </location>
</feature>
<dbReference type="Proteomes" id="UP000294933">
    <property type="component" value="Unassembled WGS sequence"/>
</dbReference>
<feature type="region of interest" description="Disordered" evidence="1">
    <location>
        <begin position="564"/>
        <end position="640"/>
    </location>
</feature>
<feature type="compositionally biased region" description="Acidic residues" evidence="1">
    <location>
        <begin position="199"/>
        <end position="211"/>
    </location>
</feature>
<dbReference type="EMBL" id="ML170157">
    <property type="protein sequence ID" value="TDL28582.1"/>
    <property type="molecule type" value="Genomic_DNA"/>
</dbReference>
<dbReference type="GO" id="GO:0005096">
    <property type="term" value="F:GTPase activator activity"/>
    <property type="evidence" value="ECO:0007669"/>
    <property type="project" value="InterPro"/>
</dbReference>
<dbReference type="GO" id="GO:1990334">
    <property type="term" value="C:Bfa1-Bub2 complex"/>
    <property type="evidence" value="ECO:0007669"/>
    <property type="project" value="InterPro"/>
</dbReference>
<protein>
    <recommendedName>
        <fullName evidence="4">Protein byr4</fullName>
    </recommendedName>
</protein>
<feature type="region of interest" description="Disordered" evidence="1">
    <location>
        <begin position="1"/>
        <end position="126"/>
    </location>
</feature>
<feature type="region of interest" description="Disordered" evidence="1">
    <location>
        <begin position="145"/>
        <end position="214"/>
    </location>
</feature>
<dbReference type="InterPro" id="IPR034586">
    <property type="entry name" value="Bfa1/Byr4"/>
</dbReference>
<name>A0A4Y7QND7_9AGAM</name>
<dbReference type="VEuPathDB" id="FungiDB:BD410DRAFT_893568"/>
<organism evidence="2 3">
    <name type="scientific">Rickenella mellea</name>
    <dbReference type="NCBI Taxonomy" id="50990"/>
    <lineage>
        <taxon>Eukaryota</taxon>
        <taxon>Fungi</taxon>
        <taxon>Dikarya</taxon>
        <taxon>Basidiomycota</taxon>
        <taxon>Agaricomycotina</taxon>
        <taxon>Agaricomycetes</taxon>
        <taxon>Hymenochaetales</taxon>
        <taxon>Rickenellaceae</taxon>
        <taxon>Rickenella</taxon>
    </lineage>
</organism>
<dbReference type="GO" id="GO:0044732">
    <property type="term" value="C:mitotic spindle pole body"/>
    <property type="evidence" value="ECO:0007669"/>
    <property type="project" value="TreeGrafter"/>
</dbReference>
<feature type="compositionally biased region" description="Basic and acidic residues" evidence="1">
    <location>
        <begin position="588"/>
        <end position="597"/>
    </location>
</feature>
<evidence type="ECO:0000313" key="2">
    <source>
        <dbReference type="EMBL" id="TDL28582.1"/>
    </source>
</evidence>
<feature type="compositionally biased region" description="Polar residues" evidence="1">
    <location>
        <begin position="410"/>
        <end position="420"/>
    </location>
</feature>
<evidence type="ECO:0000313" key="3">
    <source>
        <dbReference type="Proteomes" id="UP000294933"/>
    </source>
</evidence>
<dbReference type="OrthoDB" id="19159at2759"/>
<reference evidence="2 3" key="1">
    <citation type="submission" date="2018-06" db="EMBL/GenBank/DDBJ databases">
        <title>A transcriptomic atlas of mushroom development highlights an independent origin of complex multicellularity.</title>
        <authorList>
            <consortium name="DOE Joint Genome Institute"/>
            <person name="Krizsan K."/>
            <person name="Almasi E."/>
            <person name="Merenyi Z."/>
            <person name="Sahu N."/>
            <person name="Viragh M."/>
            <person name="Koszo T."/>
            <person name="Mondo S."/>
            <person name="Kiss B."/>
            <person name="Balint B."/>
            <person name="Kues U."/>
            <person name="Barry K."/>
            <person name="Hegedus J.C."/>
            <person name="Henrissat B."/>
            <person name="Johnson J."/>
            <person name="Lipzen A."/>
            <person name="Ohm R."/>
            <person name="Nagy I."/>
            <person name="Pangilinan J."/>
            <person name="Yan J."/>
            <person name="Xiong Y."/>
            <person name="Grigoriev I.V."/>
            <person name="Hibbett D.S."/>
            <person name="Nagy L.G."/>
        </authorList>
    </citation>
    <scope>NUCLEOTIDE SEQUENCE [LARGE SCALE GENOMIC DNA]</scope>
    <source>
        <strain evidence="2 3">SZMC22713</strain>
    </source>
</reference>
<feature type="compositionally biased region" description="Low complexity" evidence="1">
    <location>
        <begin position="167"/>
        <end position="178"/>
    </location>
</feature>
<feature type="compositionally biased region" description="Polar residues" evidence="1">
    <location>
        <begin position="351"/>
        <end position="367"/>
    </location>
</feature>
<feature type="compositionally biased region" description="Polar residues" evidence="1">
    <location>
        <begin position="375"/>
        <end position="385"/>
    </location>
</feature>
<feature type="compositionally biased region" description="Low complexity" evidence="1">
    <location>
        <begin position="483"/>
        <end position="495"/>
    </location>
</feature>
<feature type="compositionally biased region" description="Polar residues" evidence="1">
    <location>
        <begin position="288"/>
        <end position="306"/>
    </location>
</feature>
<dbReference type="STRING" id="50990.A0A4Y7QND7"/>
<feature type="compositionally biased region" description="Polar residues" evidence="1">
    <location>
        <begin position="508"/>
        <end position="519"/>
    </location>
</feature>
<sequence length="858" mass="92959">MNTVPAPTFVLHREEWPDADFELPDGDLFPPTSHGESDKDDEEDWDLEMDLGRTGGAKPPPPLQSNIALSNSAPRGIINIRPPPPTTDDSSSPSPDADDDDEGISTIKVSALPNFPSKSGPVKQSVDDDLEAAFDFPSDLTKLSLRPLSLNHRSSKNSLGEWGDHTSSSTSSSDAYSSLGFGVEVSSSNSTTSASLPGTDDDCDEDEDGELDGLVIPTGLFESDQGRKHLTKILEMKKKLPRVPEDVKVVTPDPDDDFEVGLVIDDGVDFSPSRLIQTVQLQARRLGTLTSRSKSAPTRSTATNRPPSRLRNERPKTPLNPPSSFLQQPTNRGPAASPSPAVRPPIPSRSQTAQVFPTTPAASSSTLLPHKSASLRGQKSHSGLKTPSPPSSAQRKLSRKASLSSLIEASHSQTPNSGTGSLDIPARGYFAPTAASRARTHLNSTSRLHALEPILPPSRPSTPSSNPAALRLTMPTSLRTKSRTPISSIFPTTSNSPPPTRSPPRTIGFSNSAQSSTSTIVPKLLRRTKRRTYGDGTELDGIEDLPTDRDKEARFRVQPKVIQNRVPGGSYPKVEKDSNKGTIRRKRELSGDAKDVAAHPSMAFLSLGRRQQRVDPSSKSEISVKKKRSPGTPPVGQTKRKPTLIRNLGGVGAPKVVGEMKWNPQTLRWEGNDHVLRDFDAAVGTSTRPALITHLTGSSIGSPVGTFGSAARMVGNMIFDPVRMCWMSTLPPEDDEPDIFADMADDEDDDRWETKGGTIRASQQHVPKTTSDTSGSTSSISNSDQARHRRSMSESGSDRGSRASMVCDVDDQFFEICRKVEVRHRVEMKGWTMGHSDSRAEPSRSSLYDIRALATRQY</sequence>
<dbReference type="AlphaFoldDB" id="A0A4Y7QND7"/>
<dbReference type="PANTHER" id="PTHR35140">
    <property type="entry name" value="MITOTIC CHECK POINT PROTEIN BFA1"/>
    <property type="match status" value="1"/>
</dbReference>